<evidence type="ECO:0000313" key="3">
    <source>
        <dbReference type="EMBL" id="KAK6291731.1"/>
    </source>
</evidence>
<keyword evidence="2" id="KW-0732">Signal</keyword>
<feature type="region of interest" description="Disordered" evidence="1">
    <location>
        <begin position="67"/>
        <end position="90"/>
    </location>
</feature>
<name>A0AAN8KS85_9TELE</name>
<comment type="caution">
    <text evidence="3">The sequence shown here is derived from an EMBL/GenBank/DDBJ whole genome shotgun (WGS) entry which is preliminary data.</text>
</comment>
<accession>A0AAN8KS85</accession>
<evidence type="ECO:0000256" key="1">
    <source>
        <dbReference type="SAM" id="MobiDB-lite"/>
    </source>
</evidence>
<reference evidence="3 4" key="1">
    <citation type="submission" date="2021-04" db="EMBL/GenBank/DDBJ databases">
        <authorList>
            <person name="De Guttry C."/>
            <person name="Zahm M."/>
            <person name="Klopp C."/>
            <person name="Cabau C."/>
            <person name="Louis A."/>
            <person name="Berthelot C."/>
            <person name="Parey E."/>
            <person name="Roest Crollius H."/>
            <person name="Montfort J."/>
            <person name="Robinson-Rechavi M."/>
            <person name="Bucao C."/>
            <person name="Bouchez O."/>
            <person name="Gislard M."/>
            <person name="Lluch J."/>
            <person name="Milhes M."/>
            <person name="Lampietro C."/>
            <person name="Lopez Roques C."/>
            <person name="Donnadieu C."/>
            <person name="Braasch I."/>
            <person name="Desvignes T."/>
            <person name="Postlethwait J."/>
            <person name="Bobe J."/>
            <person name="Wedekind C."/>
            <person name="Guiguen Y."/>
        </authorList>
    </citation>
    <scope>NUCLEOTIDE SEQUENCE [LARGE SCALE GENOMIC DNA]</scope>
    <source>
        <strain evidence="3">Cs_M1</strain>
        <tissue evidence="3">Blood</tissue>
    </source>
</reference>
<sequence>MMSCRRHFILCVLLLLFHEGSLRYIPFPAAPISPAAYTVEPQGDLSTSQDSLTPSPSHLLIQTHHNPTAAAASKDQHNTPSHQDIIDPSVFSTIGNSDHFDSISTTSPSGGLKFNASRNASELINDQSSSSSSAPDIGYTEQIDNETKMATASGWNNSSDVTPSSSSAISYVELNNSLDGTNTSQSNASGHPEDLSVTVEDYPHPNGSVVVLETSDPLADLNVDPMSAPDVIDFDTHQTDSVSFTDDLGNTNVSLHHNNSNVTVTVDTSAVVTEAAALAEPPTDLMLGLEEEEEEASGHLNTTQDASLSAPLIDDIDQAYDSVATGQSTLPVHQWGFYSGQSKTASYASGTNQGT</sequence>
<proteinExistence type="predicted"/>
<feature type="region of interest" description="Disordered" evidence="1">
    <location>
        <begin position="41"/>
        <end position="60"/>
    </location>
</feature>
<feature type="compositionally biased region" description="Polar residues" evidence="1">
    <location>
        <begin position="44"/>
        <end position="56"/>
    </location>
</feature>
<evidence type="ECO:0000313" key="4">
    <source>
        <dbReference type="Proteomes" id="UP001356427"/>
    </source>
</evidence>
<gene>
    <name evidence="3" type="ORF">J4Q44_G00375160</name>
</gene>
<feature type="signal peptide" evidence="2">
    <location>
        <begin position="1"/>
        <end position="22"/>
    </location>
</feature>
<feature type="chain" id="PRO_5042872701" evidence="2">
    <location>
        <begin position="23"/>
        <end position="355"/>
    </location>
</feature>
<protein>
    <submittedName>
        <fullName evidence="3">Uncharacterized protein</fullName>
    </submittedName>
</protein>
<organism evidence="3 4">
    <name type="scientific">Coregonus suidteri</name>
    <dbReference type="NCBI Taxonomy" id="861788"/>
    <lineage>
        <taxon>Eukaryota</taxon>
        <taxon>Metazoa</taxon>
        <taxon>Chordata</taxon>
        <taxon>Craniata</taxon>
        <taxon>Vertebrata</taxon>
        <taxon>Euteleostomi</taxon>
        <taxon>Actinopterygii</taxon>
        <taxon>Neopterygii</taxon>
        <taxon>Teleostei</taxon>
        <taxon>Protacanthopterygii</taxon>
        <taxon>Salmoniformes</taxon>
        <taxon>Salmonidae</taxon>
        <taxon>Coregoninae</taxon>
        <taxon>Coregonus</taxon>
    </lineage>
</organism>
<dbReference type="AlphaFoldDB" id="A0AAN8KS85"/>
<evidence type="ECO:0000256" key="2">
    <source>
        <dbReference type="SAM" id="SignalP"/>
    </source>
</evidence>
<keyword evidence="4" id="KW-1185">Reference proteome</keyword>
<dbReference type="EMBL" id="JAGTTL010000039">
    <property type="protein sequence ID" value="KAK6291731.1"/>
    <property type="molecule type" value="Genomic_DNA"/>
</dbReference>
<dbReference type="Proteomes" id="UP001356427">
    <property type="component" value="Unassembled WGS sequence"/>
</dbReference>